<evidence type="ECO:0000256" key="7">
    <source>
        <dbReference type="PIRSR" id="PIRSR618044-1"/>
    </source>
</evidence>
<keyword evidence="6" id="KW-0961">Cell wall biogenesis/degradation</keyword>
<evidence type="ECO:0000313" key="16">
    <source>
        <dbReference type="Proteomes" id="UP000095431"/>
    </source>
</evidence>
<dbReference type="Proteomes" id="UP000095431">
    <property type="component" value="Unassembled WGS sequence"/>
</dbReference>
<feature type="active site" description="Proton acceptor" evidence="7">
    <location>
        <position position="90"/>
    </location>
</feature>
<keyword evidence="5" id="KW-0573">Peptidoglycan synthesis</keyword>
<feature type="compositionally biased region" description="Low complexity" evidence="10">
    <location>
        <begin position="358"/>
        <end position="367"/>
    </location>
</feature>
<evidence type="ECO:0000256" key="8">
    <source>
        <dbReference type="PIRSR" id="PIRSR618044-2"/>
    </source>
</evidence>
<feature type="signal peptide" evidence="12">
    <location>
        <begin position="1"/>
        <end position="27"/>
    </location>
</feature>
<name>A0A173YC06_9FIRM</name>
<dbReference type="GO" id="GO:0071555">
    <property type="term" value="P:cell wall organization"/>
    <property type="evidence" value="ECO:0007669"/>
    <property type="project" value="UniProtKB-KW"/>
</dbReference>
<dbReference type="Gene3D" id="3.40.710.10">
    <property type="entry name" value="DD-peptidase/beta-lactamase superfamily"/>
    <property type="match status" value="1"/>
</dbReference>
<dbReference type="SUPFAM" id="SSF56601">
    <property type="entry name" value="beta-lactamase/transpeptidase-like"/>
    <property type="match status" value="1"/>
</dbReference>
<keyword evidence="4" id="KW-0133">Cell shape</keyword>
<dbReference type="EC" id="3.4.16.4" evidence="14"/>
<dbReference type="PANTHER" id="PTHR21581:SF6">
    <property type="entry name" value="TRAFFICKING PROTEIN PARTICLE COMPLEX SUBUNIT 12"/>
    <property type="match status" value="1"/>
</dbReference>
<reference evidence="14 16" key="1">
    <citation type="submission" date="2015-09" db="EMBL/GenBank/DDBJ databases">
        <authorList>
            <consortium name="Pathogen Informatics"/>
        </authorList>
    </citation>
    <scope>NUCLEOTIDE SEQUENCE [LARGE SCALE GENOMIC DNA]</scope>
    <source>
        <strain evidence="14 16">2789STDY5834863</strain>
    </source>
</reference>
<dbReference type="eggNOG" id="COG1686">
    <property type="taxonomic scope" value="Bacteria"/>
</dbReference>
<feature type="compositionally biased region" description="Basic and acidic residues" evidence="10">
    <location>
        <begin position="383"/>
        <end position="395"/>
    </location>
</feature>
<dbReference type="InterPro" id="IPR018044">
    <property type="entry name" value="Peptidase_S11"/>
</dbReference>
<evidence type="ECO:0000313" key="15">
    <source>
        <dbReference type="EMBL" id="MZL32661.1"/>
    </source>
</evidence>
<evidence type="ECO:0000256" key="5">
    <source>
        <dbReference type="ARBA" id="ARBA00022984"/>
    </source>
</evidence>
<evidence type="ECO:0000256" key="9">
    <source>
        <dbReference type="RuleBase" id="RU004016"/>
    </source>
</evidence>
<proteinExistence type="inferred from homology"/>
<dbReference type="Proteomes" id="UP000477285">
    <property type="component" value="Unassembled WGS sequence"/>
</dbReference>
<dbReference type="AlphaFoldDB" id="A0A173YC06"/>
<feature type="active site" description="Acyl-ester intermediate" evidence="7">
    <location>
        <position position="87"/>
    </location>
</feature>
<protein>
    <submittedName>
        <fullName evidence="14 15">D-alanyl-D-alanine carboxypeptidase</fullName>
        <ecNumber evidence="14">3.4.16.4</ecNumber>
    </submittedName>
</protein>
<dbReference type="EMBL" id="WWVQ01000009">
    <property type="protein sequence ID" value="MZL32661.1"/>
    <property type="molecule type" value="Genomic_DNA"/>
</dbReference>
<evidence type="ECO:0000256" key="12">
    <source>
        <dbReference type="SAM" id="SignalP"/>
    </source>
</evidence>
<dbReference type="InterPro" id="IPR012338">
    <property type="entry name" value="Beta-lactam/transpept-like"/>
</dbReference>
<dbReference type="PANTHER" id="PTHR21581">
    <property type="entry name" value="D-ALANYL-D-ALANINE CARBOXYPEPTIDASE"/>
    <property type="match status" value="1"/>
</dbReference>
<comment type="similarity">
    <text evidence="1 9">Belongs to the peptidase S11 family.</text>
</comment>
<dbReference type="Pfam" id="PF00768">
    <property type="entry name" value="Peptidase_S11"/>
    <property type="match status" value="1"/>
</dbReference>
<evidence type="ECO:0000313" key="14">
    <source>
        <dbReference type="EMBL" id="CUN61349.1"/>
    </source>
</evidence>
<evidence type="ECO:0000256" key="6">
    <source>
        <dbReference type="ARBA" id="ARBA00023316"/>
    </source>
</evidence>
<dbReference type="InterPro" id="IPR001967">
    <property type="entry name" value="Peptidase_S11_N"/>
</dbReference>
<feature type="compositionally biased region" description="Polar residues" evidence="10">
    <location>
        <begin position="371"/>
        <end position="381"/>
    </location>
</feature>
<evidence type="ECO:0000259" key="13">
    <source>
        <dbReference type="Pfam" id="PF00768"/>
    </source>
</evidence>
<accession>A0A173YC06</accession>
<dbReference type="RefSeq" id="WP_020993492.1">
    <property type="nucleotide sequence ID" value="NZ_BTHH01000002.1"/>
</dbReference>
<evidence type="ECO:0000256" key="10">
    <source>
        <dbReference type="SAM" id="MobiDB-lite"/>
    </source>
</evidence>
<keyword evidence="2 12" id="KW-0732">Signal</keyword>
<keyword evidence="11" id="KW-1133">Transmembrane helix</keyword>
<reference evidence="15 17" key="2">
    <citation type="journal article" date="2019" name="Nat. Med.">
        <title>A library of human gut bacterial isolates paired with longitudinal multiomics data enables mechanistic microbiome research.</title>
        <authorList>
            <person name="Poyet M."/>
            <person name="Groussin M."/>
            <person name="Gibbons S.M."/>
            <person name="Avila-Pacheco J."/>
            <person name="Jiang X."/>
            <person name="Kearney S.M."/>
            <person name="Perrotta A.R."/>
            <person name="Berdy B."/>
            <person name="Zhao S."/>
            <person name="Lieberman T.D."/>
            <person name="Swanson P.K."/>
            <person name="Smith M."/>
            <person name="Roesemann S."/>
            <person name="Alexander J.E."/>
            <person name="Rich S.A."/>
            <person name="Livny J."/>
            <person name="Vlamakis H."/>
            <person name="Clish C."/>
            <person name="Bullock K."/>
            <person name="Deik A."/>
            <person name="Scott J."/>
            <person name="Pierce K.A."/>
            <person name="Xavier R.J."/>
            <person name="Alm E.J."/>
        </authorList>
    </citation>
    <scope>NUCLEOTIDE SEQUENCE [LARGE SCALE GENOMIC DNA]</scope>
    <source>
        <strain evidence="15 17">BIOML-A1</strain>
    </source>
</reference>
<feature type="active site" evidence="7">
    <location>
        <position position="145"/>
    </location>
</feature>
<keyword evidence="14" id="KW-0645">Protease</keyword>
<feature type="binding site" evidence="8">
    <location>
        <position position="258"/>
    </location>
    <ligand>
        <name>substrate</name>
    </ligand>
</feature>
<feature type="transmembrane region" description="Helical" evidence="11">
    <location>
        <begin position="405"/>
        <end position="425"/>
    </location>
</feature>
<dbReference type="GO" id="GO:0006508">
    <property type="term" value="P:proteolysis"/>
    <property type="evidence" value="ECO:0007669"/>
    <property type="project" value="InterPro"/>
</dbReference>
<feature type="domain" description="Peptidase S11 D-alanyl-D-alanine carboxypeptidase A N-terminal" evidence="13">
    <location>
        <begin position="55"/>
        <end position="287"/>
    </location>
</feature>
<evidence type="ECO:0000256" key="1">
    <source>
        <dbReference type="ARBA" id="ARBA00007164"/>
    </source>
</evidence>
<feature type="chain" id="PRO_5041795004" evidence="12">
    <location>
        <begin position="28"/>
        <end position="433"/>
    </location>
</feature>
<evidence type="ECO:0000256" key="11">
    <source>
        <dbReference type="SAM" id="Phobius"/>
    </source>
</evidence>
<keyword evidence="3 14" id="KW-0378">Hydrolase</keyword>
<evidence type="ECO:0000256" key="4">
    <source>
        <dbReference type="ARBA" id="ARBA00022960"/>
    </source>
</evidence>
<evidence type="ECO:0000313" key="17">
    <source>
        <dbReference type="Proteomes" id="UP000477285"/>
    </source>
</evidence>
<organism evidence="14 16">
    <name type="scientific">Blautia wexlerae</name>
    <dbReference type="NCBI Taxonomy" id="418240"/>
    <lineage>
        <taxon>Bacteria</taxon>
        <taxon>Bacillati</taxon>
        <taxon>Bacillota</taxon>
        <taxon>Clostridia</taxon>
        <taxon>Lachnospirales</taxon>
        <taxon>Lachnospiraceae</taxon>
        <taxon>Blautia</taxon>
    </lineage>
</organism>
<feature type="region of interest" description="Disordered" evidence="10">
    <location>
        <begin position="358"/>
        <end position="395"/>
    </location>
</feature>
<dbReference type="GO" id="GO:0009002">
    <property type="term" value="F:serine-type D-Ala-D-Ala carboxypeptidase activity"/>
    <property type="evidence" value="ECO:0007669"/>
    <property type="project" value="UniProtKB-EC"/>
</dbReference>
<dbReference type="EMBL" id="CYZN01000003">
    <property type="protein sequence ID" value="CUN61349.1"/>
    <property type="molecule type" value="Genomic_DNA"/>
</dbReference>
<sequence>MKKWKYLLKVVMAVGVIAMTAVQICTAAEGTAQAAVSEVTPVSISTNEISGWPAGPEITSETGVLMDADSGTLLYSKGGDEIRYPASITKIMTLLLAVENCSLKEDVVFTETGTRDISWDSGNIGMQVGEVMSMRACLYALVIRSANEVAAQIAEHVGGTEQHFVDMMNERAAQIGCTNTHFVNASGLPDPDHYSTAHDMALIMREGLKNKKFRRIIGATDYTIKPTNMNSEPRVLHTHHPMLAPESSYHYDGCIGGKTGYTSEAGNTLVTAAGKNGTTYITVTMKAADLAVASTDSTALFNYGYQNFTKAQVNGGEVSVPNGVTVDNLTVQENSQNGNTVDDYYYNDYLLGSVEVPEATPTPEPAVDALSDTSGGNTDQADQNEKADTVGEEKTSAGMPELRKILLIIGAAMLLLIIILSIALAKKEKRYYG</sequence>
<dbReference type="GO" id="GO:0008360">
    <property type="term" value="P:regulation of cell shape"/>
    <property type="evidence" value="ECO:0007669"/>
    <property type="project" value="UniProtKB-KW"/>
</dbReference>
<evidence type="ECO:0000256" key="3">
    <source>
        <dbReference type="ARBA" id="ARBA00022801"/>
    </source>
</evidence>
<dbReference type="PRINTS" id="PR00725">
    <property type="entry name" value="DADACBPTASE1"/>
</dbReference>
<keyword evidence="11" id="KW-0472">Membrane</keyword>
<keyword evidence="11" id="KW-0812">Transmembrane</keyword>
<gene>
    <name evidence="14" type="primary">dacB_2</name>
    <name evidence="14" type="ORF">ERS852478_00621</name>
    <name evidence="15" type="ORF">GT728_05430</name>
</gene>
<keyword evidence="14" id="KW-0121">Carboxypeptidase</keyword>
<dbReference type="GO" id="GO:0009252">
    <property type="term" value="P:peptidoglycan biosynthetic process"/>
    <property type="evidence" value="ECO:0007669"/>
    <property type="project" value="UniProtKB-KW"/>
</dbReference>
<evidence type="ECO:0000256" key="2">
    <source>
        <dbReference type="ARBA" id="ARBA00022729"/>
    </source>
</evidence>